<evidence type="ECO:0000313" key="2">
    <source>
        <dbReference type="EMBL" id="KZP16749.1"/>
    </source>
</evidence>
<dbReference type="Proteomes" id="UP000076532">
    <property type="component" value="Unassembled WGS sequence"/>
</dbReference>
<reference evidence="2 3" key="1">
    <citation type="journal article" date="2016" name="Mol. Biol. Evol.">
        <title>Comparative Genomics of Early-Diverging Mushroom-Forming Fungi Provides Insights into the Origins of Lignocellulose Decay Capabilities.</title>
        <authorList>
            <person name="Nagy L.G."/>
            <person name="Riley R."/>
            <person name="Tritt A."/>
            <person name="Adam C."/>
            <person name="Daum C."/>
            <person name="Floudas D."/>
            <person name="Sun H."/>
            <person name="Yadav J.S."/>
            <person name="Pangilinan J."/>
            <person name="Larsson K.H."/>
            <person name="Matsuura K."/>
            <person name="Barry K."/>
            <person name="Labutti K."/>
            <person name="Kuo R."/>
            <person name="Ohm R.A."/>
            <person name="Bhattacharya S.S."/>
            <person name="Shirouzu T."/>
            <person name="Yoshinaga Y."/>
            <person name="Martin F.M."/>
            <person name="Grigoriev I.V."/>
            <person name="Hibbett D.S."/>
        </authorList>
    </citation>
    <scope>NUCLEOTIDE SEQUENCE [LARGE SCALE GENOMIC DNA]</scope>
    <source>
        <strain evidence="2 3">CBS 109695</strain>
    </source>
</reference>
<proteinExistence type="predicted"/>
<organism evidence="2 3">
    <name type="scientific">Athelia psychrophila</name>
    <dbReference type="NCBI Taxonomy" id="1759441"/>
    <lineage>
        <taxon>Eukaryota</taxon>
        <taxon>Fungi</taxon>
        <taxon>Dikarya</taxon>
        <taxon>Basidiomycota</taxon>
        <taxon>Agaricomycotina</taxon>
        <taxon>Agaricomycetes</taxon>
        <taxon>Agaricomycetidae</taxon>
        <taxon>Atheliales</taxon>
        <taxon>Atheliaceae</taxon>
        <taxon>Athelia</taxon>
    </lineage>
</organism>
<name>A0A166FFF7_9AGAM</name>
<sequence>MLLREGTATSQDDEYTHAELQELCTASADALGDKKACYTIDPQDTMLPVLLAASSVGELERAWRLLIQRISRAQEKLERNFLKAKKEEVPPSPATTDPVIYENLQNTWDAEEVMTHLYQKVPSMAKMLTNDESQRFDQGKHLRSALASPIALKAAFPDRSPEARPTEVYYNEDGARIHATDPDSLIPRRSALIPPVANRLRTLGPSIGNRGMLDGIASSHQRFYGSTQNWHPSQSISHPGSRGVINLDNDEDIIPSISHAPYMASYPRQPPLDPPDFNTQYAGAGGGGGGDNNDDSSDLVNLTTPMDLAEAFPQEEILRVGEDPAEGPAEGLEAMAVQEADHQDTVMEAETDLKLSDLPKWNGDFDSAIAYFHKITELAAMGGDLPVALGFWLGQTLEADSPVEEWYMTLSPRWKDYMRSHYVNYIDTIKHYFLGRPWQQHMQYEFEVQHFRQKGHEQETPHHYFIRHIRFVRMFLQVVPDSQDEVFHVTMNMPLGWNQHLTPTTIQDTATLQL</sequence>
<protein>
    <submittedName>
        <fullName evidence="2">Uncharacterized protein</fullName>
    </submittedName>
</protein>
<dbReference type="OrthoDB" id="3061185at2759"/>
<keyword evidence="3" id="KW-1185">Reference proteome</keyword>
<evidence type="ECO:0000313" key="3">
    <source>
        <dbReference type="Proteomes" id="UP000076532"/>
    </source>
</evidence>
<dbReference type="EMBL" id="KV417590">
    <property type="protein sequence ID" value="KZP16749.1"/>
    <property type="molecule type" value="Genomic_DNA"/>
</dbReference>
<gene>
    <name evidence="2" type="ORF">FIBSPDRAFT_957818</name>
</gene>
<dbReference type="STRING" id="436010.A0A166FFF7"/>
<dbReference type="AlphaFoldDB" id="A0A166FFF7"/>
<accession>A0A166FFF7</accession>
<feature type="region of interest" description="Disordered" evidence="1">
    <location>
        <begin position="268"/>
        <end position="298"/>
    </location>
</feature>
<evidence type="ECO:0000256" key="1">
    <source>
        <dbReference type="SAM" id="MobiDB-lite"/>
    </source>
</evidence>